<sequence length="582" mass="66053">MALLTIFLTLLALPVALAIWSAQSLAQNRAKAKAIGLPYLERWISPMNPFWLLGGSSFVRLCERLGIATENMSRIYSFGWEANNRAEVHEHIGSDVFILVHPGGIQLCVADAEVTYDILQRRKDFRRNMEEMAILNVYGKNLSTTDDEEWQRHRKMTGVTFTERTNELVWKQSLSQTEGMLGFWTKRCKQPIRSTHEDTKVFTLNVLAAAMFDKVYPFEGKSEETEGKHDGDTSYMYRNSLSTILGSIIHIFILGEEGLRAWWTPKSWKGAAEAIVTFRSYILRLMDEERTYLKQGRTDRQHLVARLARAIDADEKSSEAPPKNIEDENAAIKKVVMTKEEIISNLFVYAFAGNDTTAVALTSILYHLAANPQSQEWIHEELHHYLTSNDTSTWSFENFKRLKRCVAVIMETLRLCHPLSLLVKTTGSTSQPLRYNGETYIIPAGTSVHCSIPALHALPKYWGPSPLTWNPGQHISVSDSQTQGTSLFESEVLAPDTSEHYLAWAWGQRVCPGKRFSQVELVAVLAALLRDWKVEVVPESGETDEGARKRAWNCSLNVDHEGHMLHEMVDPESVGLRWVKRV</sequence>
<keyword evidence="5" id="KW-1185">Reference proteome</keyword>
<evidence type="ECO:0008006" key="6">
    <source>
        <dbReference type="Google" id="ProtNLM"/>
    </source>
</evidence>
<protein>
    <recommendedName>
        <fullName evidence="6">Cytochrome P450 monooxygenase</fullName>
    </recommendedName>
</protein>
<dbReference type="InterPro" id="IPR036396">
    <property type="entry name" value="Cyt_P450_sf"/>
</dbReference>
<dbReference type="InterPro" id="IPR002401">
    <property type="entry name" value="Cyt_P450_E_grp-I"/>
</dbReference>
<dbReference type="PANTHER" id="PTHR24305">
    <property type="entry name" value="CYTOCHROME P450"/>
    <property type="match status" value="1"/>
</dbReference>
<dbReference type="GO" id="GO:0005506">
    <property type="term" value="F:iron ion binding"/>
    <property type="evidence" value="ECO:0007669"/>
    <property type="project" value="InterPro"/>
</dbReference>
<dbReference type="PANTHER" id="PTHR24305:SF166">
    <property type="entry name" value="CYTOCHROME P450 12A4, MITOCHONDRIAL-RELATED"/>
    <property type="match status" value="1"/>
</dbReference>
<reference evidence="4" key="1">
    <citation type="submission" date="2021-07" db="EMBL/GenBank/DDBJ databases">
        <title>Genome Resource of American Ginseng Black Spot Pathogen Alternaria panax.</title>
        <authorList>
            <person name="Qiu C."/>
            <person name="Wang W."/>
            <person name="Liu Z."/>
        </authorList>
    </citation>
    <scope>NUCLEOTIDE SEQUENCE</scope>
    <source>
        <strain evidence="4">BNCC115425</strain>
    </source>
</reference>
<feature type="chain" id="PRO_5041960363" description="Cytochrome P450 monooxygenase" evidence="3">
    <location>
        <begin position="19"/>
        <end position="582"/>
    </location>
</feature>
<evidence type="ECO:0000256" key="1">
    <source>
        <dbReference type="ARBA" id="ARBA00010617"/>
    </source>
</evidence>
<comment type="similarity">
    <text evidence="1">Belongs to the cytochrome P450 family.</text>
</comment>
<dbReference type="AlphaFoldDB" id="A0AAD4FHP8"/>
<dbReference type="Proteomes" id="UP001199106">
    <property type="component" value="Unassembled WGS sequence"/>
</dbReference>
<comment type="caution">
    <text evidence="4">The sequence shown here is derived from an EMBL/GenBank/DDBJ whole genome shotgun (WGS) entry which is preliminary data.</text>
</comment>
<keyword evidence="2" id="KW-0479">Metal-binding</keyword>
<organism evidence="4 5">
    <name type="scientific">Alternaria panax</name>
    <dbReference type="NCBI Taxonomy" id="48097"/>
    <lineage>
        <taxon>Eukaryota</taxon>
        <taxon>Fungi</taxon>
        <taxon>Dikarya</taxon>
        <taxon>Ascomycota</taxon>
        <taxon>Pezizomycotina</taxon>
        <taxon>Dothideomycetes</taxon>
        <taxon>Pleosporomycetidae</taxon>
        <taxon>Pleosporales</taxon>
        <taxon>Pleosporineae</taxon>
        <taxon>Pleosporaceae</taxon>
        <taxon>Alternaria</taxon>
        <taxon>Alternaria sect. Panax</taxon>
    </lineage>
</organism>
<dbReference type="PRINTS" id="PR00463">
    <property type="entry name" value="EP450I"/>
</dbReference>
<dbReference type="InterPro" id="IPR050121">
    <property type="entry name" value="Cytochrome_P450_monoxygenase"/>
</dbReference>
<evidence type="ECO:0000313" key="4">
    <source>
        <dbReference type="EMBL" id="KAG9189198.1"/>
    </source>
</evidence>
<evidence type="ECO:0000313" key="5">
    <source>
        <dbReference type="Proteomes" id="UP001199106"/>
    </source>
</evidence>
<dbReference type="PRINTS" id="PR00385">
    <property type="entry name" value="P450"/>
</dbReference>
<dbReference type="GO" id="GO:0020037">
    <property type="term" value="F:heme binding"/>
    <property type="evidence" value="ECO:0007669"/>
    <property type="project" value="InterPro"/>
</dbReference>
<feature type="signal peptide" evidence="3">
    <location>
        <begin position="1"/>
        <end position="18"/>
    </location>
</feature>
<keyword evidence="2" id="KW-0349">Heme</keyword>
<dbReference type="GO" id="GO:0004497">
    <property type="term" value="F:monooxygenase activity"/>
    <property type="evidence" value="ECO:0007669"/>
    <property type="project" value="InterPro"/>
</dbReference>
<feature type="binding site" description="axial binding residue" evidence="2">
    <location>
        <position position="511"/>
    </location>
    <ligand>
        <name>heme</name>
        <dbReference type="ChEBI" id="CHEBI:30413"/>
    </ligand>
    <ligandPart>
        <name>Fe</name>
        <dbReference type="ChEBI" id="CHEBI:18248"/>
    </ligandPart>
</feature>
<dbReference type="InterPro" id="IPR001128">
    <property type="entry name" value="Cyt_P450"/>
</dbReference>
<dbReference type="Gene3D" id="1.10.630.10">
    <property type="entry name" value="Cytochrome P450"/>
    <property type="match status" value="1"/>
</dbReference>
<dbReference type="EMBL" id="JAANER010000005">
    <property type="protein sequence ID" value="KAG9189198.1"/>
    <property type="molecule type" value="Genomic_DNA"/>
</dbReference>
<keyword evidence="3" id="KW-0732">Signal</keyword>
<dbReference type="Pfam" id="PF00067">
    <property type="entry name" value="p450"/>
    <property type="match status" value="1"/>
</dbReference>
<gene>
    <name evidence="4" type="ORF">G6011_06066</name>
</gene>
<comment type="cofactor">
    <cofactor evidence="2">
        <name>heme</name>
        <dbReference type="ChEBI" id="CHEBI:30413"/>
    </cofactor>
</comment>
<keyword evidence="2" id="KW-0408">Iron</keyword>
<name>A0AAD4FHP8_9PLEO</name>
<evidence type="ECO:0000256" key="2">
    <source>
        <dbReference type="PIRSR" id="PIRSR602401-1"/>
    </source>
</evidence>
<proteinExistence type="inferred from homology"/>
<dbReference type="GO" id="GO:0016705">
    <property type="term" value="F:oxidoreductase activity, acting on paired donors, with incorporation or reduction of molecular oxygen"/>
    <property type="evidence" value="ECO:0007669"/>
    <property type="project" value="InterPro"/>
</dbReference>
<dbReference type="SUPFAM" id="SSF48264">
    <property type="entry name" value="Cytochrome P450"/>
    <property type="match status" value="1"/>
</dbReference>
<accession>A0AAD4FHP8</accession>
<evidence type="ECO:0000256" key="3">
    <source>
        <dbReference type="SAM" id="SignalP"/>
    </source>
</evidence>